<dbReference type="AlphaFoldDB" id="A0A382A538"/>
<protein>
    <submittedName>
        <fullName evidence="2">Uncharacterized protein</fullName>
    </submittedName>
</protein>
<dbReference type="EMBL" id="UINC01023953">
    <property type="protein sequence ID" value="SVA96658.1"/>
    <property type="molecule type" value="Genomic_DNA"/>
</dbReference>
<evidence type="ECO:0000313" key="2">
    <source>
        <dbReference type="EMBL" id="SVA96658.1"/>
    </source>
</evidence>
<sequence>MADVIFMTIELIDLKRKNFSMKFFYWVVFGIFLATSLGFNLNEVAAAEKCKYALVCSQEKKSTVKAAPKKIIKFLPEEETDGPGVKVLVIKKTEIKSLVDSIEKNYRAYTGINRYERIDKASSSTNQGRLKIKLTRDVDPTIRSTDKPLTLGGKGFSASVFKPVNQGLHFSFNGHMKESPVYETEKENTSGHLGADFEESQSEKFLIFHDSGSIFGREPAILVDPKPKQFAKKQEEAFEKIDPIPETGVYFDQDKKVIVHLNSPEKPLDLIRDNSALLQYDYQALISSGP</sequence>
<proteinExistence type="predicted"/>
<keyword evidence="1" id="KW-0812">Transmembrane</keyword>
<accession>A0A382A538</accession>
<gene>
    <name evidence="2" type="ORF">METZ01_LOCUS149512</name>
</gene>
<keyword evidence="1" id="KW-0472">Membrane</keyword>
<feature type="transmembrane region" description="Helical" evidence="1">
    <location>
        <begin position="23"/>
        <end position="41"/>
    </location>
</feature>
<evidence type="ECO:0000256" key="1">
    <source>
        <dbReference type="SAM" id="Phobius"/>
    </source>
</evidence>
<organism evidence="2">
    <name type="scientific">marine metagenome</name>
    <dbReference type="NCBI Taxonomy" id="408172"/>
    <lineage>
        <taxon>unclassified sequences</taxon>
        <taxon>metagenomes</taxon>
        <taxon>ecological metagenomes</taxon>
    </lineage>
</organism>
<keyword evidence="1" id="KW-1133">Transmembrane helix</keyword>
<feature type="non-terminal residue" evidence="2">
    <location>
        <position position="290"/>
    </location>
</feature>
<name>A0A382A538_9ZZZZ</name>
<reference evidence="2" key="1">
    <citation type="submission" date="2018-05" db="EMBL/GenBank/DDBJ databases">
        <authorList>
            <person name="Lanie J.A."/>
            <person name="Ng W.-L."/>
            <person name="Kazmierczak K.M."/>
            <person name="Andrzejewski T.M."/>
            <person name="Davidsen T.M."/>
            <person name="Wayne K.J."/>
            <person name="Tettelin H."/>
            <person name="Glass J.I."/>
            <person name="Rusch D."/>
            <person name="Podicherti R."/>
            <person name="Tsui H.-C.T."/>
            <person name="Winkler M.E."/>
        </authorList>
    </citation>
    <scope>NUCLEOTIDE SEQUENCE</scope>
</reference>